<evidence type="ECO:0000259" key="6">
    <source>
        <dbReference type="Pfam" id="PF00155"/>
    </source>
</evidence>
<comment type="cofactor">
    <cofactor evidence="1">
        <name>pyridoxal 5'-phosphate</name>
        <dbReference type="ChEBI" id="CHEBI:597326"/>
    </cofactor>
</comment>
<dbReference type="InterPro" id="IPR015421">
    <property type="entry name" value="PyrdxlP-dep_Trfase_major"/>
</dbReference>
<evidence type="ECO:0000256" key="5">
    <source>
        <dbReference type="ARBA" id="ARBA00022898"/>
    </source>
</evidence>
<keyword evidence="5" id="KW-0663">Pyridoxal phosphate</keyword>
<evidence type="ECO:0000256" key="1">
    <source>
        <dbReference type="ARBA" id="ARBA00001933"/>
    </source>
</evidence>
<dbReference type="PANTHER" id="PTHR43807:SF20">
    <property type="entry name" value="FI04487P"/>
    <property type="match status" value="1"/>
</dbReference>
<dbReference type="GO" id="GO:0016212">
    <property type="term" value="F:kynurenine-oxoglutarate transaminase activity"/>
    <property type="evidence" value="ECO:0007669"/>
    <property type="project" value="TreeGrafter"/>
</dbReference>
<dbReference type="InterPro" id="IPR004839">
    <property type="entry name" value="Aminotransferase_I/II_large"/>
</dbReference>
<proteinExistence type="inferred from homology"/>
<evidence type="ECO:0000313" key="8">
    <source>
        <dbReference type="Proteomes" id="UP000006054"/>
    </source>
</evidence>
<dbReference type="Gene3D" id="3.40.640.10">
    <property type="entry name" value="Type I PLP-dependent aspartate aminotransferase-like (Major domain)"/>
    <property type="match status" value="1"/>
</dbReference>
<name>I4AG51_BERLS</name>
<protein>
    <submittedName>
        <fullName evidence="7">Aspartate/tyrosine/aromatic aminotransferase</fullName>
    </submittedName>
</protein>
<dbReference type="InterPro" id="IPR015424">
    <property type="entry name" value="PyrdxlP-dep_Trfase"/>
</dbReference>
<dbReference type="InterPro" id="IPR015422">
    <property type="entry name" value="PyrdxlP-dep_Trfase_small"/>
</dbReference>
<dbReference type="AlphaFoldDB" id="I4AG51"/>
<dbReference type="GO" id="GO:0005737">
    <property type="term" value="C:cytoplasm"/>
    <property type="evidence" value="ECO:0007669"/>
    <property type="project" value="TreeGrafter"/>
</dbReference>
<dbReference type="HOGENOM" id="CLU_017584_4_0_10"/>
<keyword evidence="8" id="KW-1185">Reference proteome</keyword>
<dbReference type="CDD" id="cd00609">
    <property type="entry name" value="AAT_like"/>
    <property type="match status" value="1"/>
</dbReference>
<evidence type="ECO:0000256" key="2">
    <source>
        <dbReference type="ARBA" id="ARBA00007441"/>
    </source>
</evidence>
<dbReference type="InterPro" id="IPR051326">
    <property type="entry name" value="Kynurenine-oxoglutarate_AT"/>
</dbReference>
<dbReference type="FunFam" id="3.40.640.10:FF:000033">
    <property type="entry name" value="Aspartate aminotransferase"/>
    <property type="match status" value="1"/>
</dbReference>
<evidence type="ECO:0000256" key="3">
    <source>
        <dbReference type="ARBA" id="ARBA00022576"/>
    </source>
</evidence>
<dbReference type="NCBIfam" id="NF006569">
    <property type="entry name" value="PRK09082.1"/>
    <property type="match status" value="1"/>
</dbReference>
<dbReference type="GO" id="GO:0030170">
    <property type="term" value="F:pyridoxal phosphate binding"/>
    <property type="evidence" value="ECO:0007669"/>
    <property type="project" value="InterPro"/>
</dbReference>
<dbReference type="OrthoDB" id="1489696at2"/>
<reference evidence="8" key="1">
    <citation type="submission" date="2012-06" db="EMBL/GenBank/DDBJ databases">
        <title>The complete genome of Flexibacter litoralis DSM 6794.</title>
        <authorList>
            <person name="Lucas S."/>
            <person name="Copeland A."/>
            <person name="Lapidus A."/>
            <person name="Glavina del Rio T."/>
            <person name="Dalin E."/>
            <person name="Tice H."/>
            <person name="Bruce D."/>
            <person name="Goodwin L."/>
            <person name="Pitluck S."/>
            <person name="Peters L."/>
            <person name="Ovchinnikova G."/>
            <person name="Lu M."/>
            <person name="Kyrpides N."/>
            <person name="Mavromatis K."/>
            <person name="Ivanova N."/>
            <person name="Brettin T."/>
            <person name="Detter J.C."/>
            <person name="Han C."/>
            <person name="Larimer F."/>
            <person name="Land M."/>
            <person name="Hauser L."/>
            <person name="Markowitz V."/>
            <person name="Cheng J.-F."/>
            <person name="Hugenholtz P."/>
            <person name="Woyke T."/>
            <person name="Wu D."/>
            <person name="Spring S."/>
            <person name="Lang E."/>
            <person name="Kopitz M."/>
            <person name="Brambilla E."/>
            <person name="Klenk H.-P."/>
            <person name="Eisen J.A."/>
        </authorList>
    </citation>
    <scope>NUCLEOTIDE SEQUENCE [LARGE SCALE GENOMIC DNA]</scope>
    <source>
        <strain evidence="8">ATCC 23117 / DSM 6794 / NBRC 15988 / NCIMB 1366 / Sio-4</strain>
    </source>
</reference>
<dbReference type="KEGG" id="fli:Fleli_0460"/>
<keyword evidence="3 7" id="KW-0032">Aminotransferase</keyword>
<dbReference type="Gene3D" id="3.90.1150.10">
    <property type="entry name" value="Aspartate Aminotransferase, domain 1"/>
    <property type="match status" value="1"/>
</dbReference>
<dbReference type="PATRIC" id="fig|880071.3.peg.434"/>
<dbReference type="SUPFAM" id="SSF53383">
    <property type="entry name" value="PLP-dependent transferases"/>
    <property type="match status" value="1"/>
</dbReference>
<dbReference type="Proteomes" id="UP000006054">
    <property type="component" value="Chromosome"/>
</dbReference>
<evidence type="ECO:0000256" key="4">
    <source>
        <dbReference type="ARBA" id="ARBA00022679"/>
    </source>
</evidence>
<dbReference type="PANTHER" id="PTHR43807">
    <property type="entry name" value="FI04487P"/>
    <property type="match status" value="1"/>
</dbReference>
<keyword evidence="4 7" id="KW-0808">Transferase</keyword>
<gene>
    <name evidence="7" type="ordered locus">Fleli_0460</name>
</gene>
<dbReference type="EMBL" id="CP003345">
    <property type="protein sequence ID" value="AFM02936.1"/>
    <property type="molecule type" value="Genomic_DNA"/>
</dbReference>
<dbReference type="eggNOG" id="COG0436">
    <property type="taxonomic scope" value="Bacteria"/>
</dbReference>
<feature type="domain" description="Aminotransferase class I/classII large" evidence="6">
    <location>
        <begin position="26"/>
        <end position="378"/>
    </location>
</feature>
<dbReference type="Pfam" id="PF00155">
    <property type="entry name" value="Aminotran_1_2"/>
    <property type="match status" value="1"/>
</dbReference>
<dbReference type="STRING" id="880071.Fleli_0460"/>
<dbReference type="RefSeq" id="WP_014796396.1">
    <property type="nucleotide sequence ID" value="NC_018018.1"/>
</dbReference>
<accession>I4AG51</accession>
<organism evidence="7 8">
    <name type="scientific">Bernardetia litoralis (strain ATCC 23117 / DSM 6794 / NBRC 15988 / NCIMB 1366 / Fx l1 / Sio-4)</name>
    <name type="common">Flexibacter litoralis</name>
    <dbReference type="NCBI Taxonomy" id="880071"/>
    <lineage>
        <taxon>Bacteria</taxon>
        <taxon>Pseudomonadati</taxon>
        <taxon>Bacteroidota</taxon>
        <taxon>Cytophagia</taxon>
        <taxon>Cytophagales</taxon>
        <taxon>Bernardetiaceae</taxon>
        <taxon>Bernardetia</taxon>
    </lineage>
</organism>
<evidence type="ECO:0000313" key="7">
    <source>
        <dbReference type="EMBL" id="AFM02936.1"/>
    </source>
</evidence>
<sequence length="381" mass="43117" precursor="true">MITTKLPKVGTTIFSVMSALAQKHNAINLSQGFPDFPVDKKLTEEVTKAMNSNFNQYAPMAGFMPLREQIAQKTEKIYGISPNPDTEITVLSGASEGIFAAITATVRENDEVIIFEPAYDLYVPAIELQGGIVRYISLSTSSFRPDFEKLKRLISAKTRLIIFNTPHNPTGTTWTNEDLKTLDSLLEGSRILVLSDEVYEHLVFDNQKHQSVLSYPNLRKRSFAVFSFGKTFHATGWKVGYVIAPKELTAELRKIHQYITFSTVTPIQVGLSEFLKNEENYIHLADFYQQKRDYLCKLLAQTNFSFAPTQGTYFQLIDYSKISDQKDTDFAIWLTEKIGVASIPISPFYQNLSNSSAKILRICFAKNNKTLEKAIEKLSRL</sequence>
<comment type="similarity">
    <text evidence="2">Belongs to the class-I pyridoxal-phosphate-dependent aminotransferase family.</text>
</comment>